<dbReference type="CDD" id="cd00427">
    <property type="entry name" value="Ribosomal_L29_HIP"/>
    <property type="match status" value="1"/>
</dbReference>
<comment type="caution">
    <text evidence="6">The sequence shown here is derived from an EMBL/GenBank/DDBJ whole genome shotgun (WGS) entry which is preliminary data.</text>
</comment>
<dbReference type="HAMAP" id="MF_00374">
    <property type="entry name" value="Ribosomal_uL29"/>
    <property type="match status" value="1"/>
</dbReference>
<comment type="similarity">
    <text evidence="1 5">Belongs to the universal ribosomal protein uL29 family.</text>
</comment>
<proteinExistence type="inferred from homology"/>
<dbReference type="SUPFAM" id="SSF46561">
    <property type="entry name" value="Ribosomal protein L29 (L29p)"/>
    <property type="match status" value="1"/>
</dbReference>
<dbReference type="GO" id="GO:0005840">
    <property type="term" value="C:ribosome"/>
    <property type="evidence" value="ECO:0007669"/>
    <property type="project" value="UniProtKB-KW"/>
</dbReference>
<dbReference type="GO" id="GO:0003735">
    <property type="term" value="F:structural constituent of ribosome"/>
    <property type="evidence" value="ECO:0007669"/>
    <property type="project" value="InterPro"/>
</dbReference>
<dbReference type="InterPro" id="IPR001854">
    <property type="entry name" value="Ribosomal_uL29"/>
</dbReference>
<dbReference type="Proteomes" id="UP000178893">
    <property type="component" value="Unassembled WGS sequence"/>
</dbReference>
<dbReference type="GO" id="GO:0006412">
    <property type="term" value="P:translation"/>
    <property type="evidence" value="ECO:0007669"/>
    <property type="project" value="UniProtKB-UniRule"/>
</dbReference>
<evidence type="ECO:0000256" key="5">
    <source>
        <dbReference type="HAMAP-Rule" id="MF_00374"/>
    </source>
</evidence>
<dbReference type="InterPro" id="IPR036049">
    <property type="entry name" value="Ribosomal_uL29_sf"/>
</dbReference>
<dbReference type="GO" id="GO:1990904">
    <property type="term" value="C:ribonucleoprotein complex"/>
    <property type="evidence" value="ECO:0007669"/>
    <property type="project" value="UniProtKB-KW"/>
</dbReference>
<evidence type="ECO:0000313" key="6">
    <source>
        <dbReference type="EMBL" id="OGZ18159.1"/>
    </source>
</evidence>
<organism evidence="6 7">
    <name type="scientific">Candidatus Nealsonbacteria bacterium RBG_13_37_56</name>
    <dbReference type="NCBI Taxonomy" id="1801661"/>
    <lineage>
        <taxon>Bacteria</taxon>
        <taxon>Candidatus Nealsoniibacteriota</taxon>
    </lineage>
</organism>
<dbReference type="Gene3D" id="1.10.287.310">
    <property type="match status" value="1"/>
</dbReference>
<name>A0A1G2DX50_9BACT</name>
<dbReference type="EMBL" id="MHLW01000013">
    <property type="protein sequence ID" value="OGZ18159.1"/>
    <property type="molecule type" value="Genomic_DNA"/>
</dbReference>
<protein>
    <recommendedName>
        <fullName evidence="4 5">Large ribosomal subunit protein uL29</fullName>
    </recommendedName>
</protein>
<reference evidence="6 7" key="1">
    <citation type="journal article" date="2016" name="Nat. Commun.">
        <title>Thousands of microbial genomes shed light on interconnected biogeochemical processes in an aquifer system.</title>
        <authorList>
            <person name="Anantharaman K."/>
            <person name="Brown C.T."/>
            <person name="Hug L.A."/>
            <person name="Sharon I."/>
            <person name="Castelle C.J."/>
            <person name="Probst A.J."/>
            <person name="Thomas B.C."/>
            <person name="Singh A."/>
            <person name="Wilkins M.J."/>
            <person name="Karaoz U."/>
            <person name="Brodie E.L."/>
            <person name="Williams K.H."/>
            <person name="Hubbard S.S."/>
            <person name="Banfield J.F."/>
        </authorList>
    </citation>
    <scope>NUCLEOTIDE SEQUENCE [LARGE SCALE GENOMIC DNA]</scope>
</reference>
<dbReference type="Pfam" id="PF00831">
    <property type="entry name" value="Ribosomal_L29"/>
    <property type="match status" value="1"/>
</dbReference>
<gene>
    <name evidence="5" type="primary">rpmC</name>
    <name evidence="6" type="ORF">A2V72_00270</name>
</gene>
<accession>A0A1G2DX50</accession>
<dbReference type="NCBIfam" id="TIGR00012">
    <property type="entry name" value="L29"/>
    <property type="match status" value="1"/>
</dbReference>
<evidence type="ECO:0000256" key="2">
    <source>
        <dbReference type="ARBA" id="ARBA00022980"/>
    </source>
</evidence>
<evidence type="ECO:0000256" key="4">
    <source>
        <dbReference type="ARBA" id="ARBA00035204"/>
    </source>
</evidence>
<evidence type="ECO:0000256" key="1">
    <source>
        <dbReference type="ARBA" id="ARBA00009254"/>
    </source>
</evidence>
<dbReference type="AlphaFoldDB" id="A0A1G2DX50"/>
<evidence type="ECO:0000256" key="3">
    <source>
        <dbReference type="ARBA" id="ARBA00023274"/>
    </source>
</evidence>
<evidence type="ECO:0000313" key="7">
    <source>
        <dbReference type="Proteomes" id="UP000178893"/>
    </source>
</evidence>
<keyword evidence="3 5" id="KW-0687">Ribonucleoprotein</keyword>
<keyword evidence="2 5" id="KW-0689">Ribosomal protein</keyword>
<sequence length="62" mass="7359">MKISEIKQKPKNELQKLLQGDRENLRQLRFDLSAGKVKNVREIRKIKKDIARILTILCQKEN</sequence>